<evidence type="ECO:0000313" key="3">
    <source>
        <dbReference type="EMBL" id="CUS86475.1"/>
    </source>
</evidence>
<organism evidence="4 5">
    <name type="scientific">Candidatus Kryptonium thompsonii</name>
    <dbReference type="NCBI Taxonomy" id="1633631"/>
    <lineage>
        <taxon>Bacteria</taxon>
        <taxon>Pseudomonadati</taxon>
        <taxon>Candidatus Kryptoniota</taxon>
        <taxon>Candidatus Kryptonium</taxon>
    </lineage>
</organism>
<dbReference type="AlphaFoldDB" id="A0A0P1NTR2"/>
<keyword evidence="2" id="KW-0732">Signal</keyword>
<dbReference type="PANTHER" id="PTHR36842:SF1">
    <property type="entry name" value="PROTEIN TOLB"/>
    <property type="match status" value="1"/>
</dbReference>
<dbReference type="Pfam" id="PF07676">
    <property type="entry name" value="PD40"/>
    <property type="match status" value="4"/>
</dbReference>
<proteinExistence type="inferred from homology"/>
<accession>A0A0P1NTR2</accession>
<evidence type="ECO:0000256" key="2">
    <source>
        <dbReference type="SAM" id="SignalP"/>
    </source>
</evidence>
<dbReference type="Proteomes" id="UP000182011">
    <property type="component" value="Unassembled WGS sequence"/>
</dbReference>
<dbReference type="OrthoDB" id="9799878at2"/>
<dbReference type="InterPro" id="IPR011042">
    <property type="entry name" value="6-blade_b-propeller_TolB-like"/>
</dbReference>
<dbReference type="Proteomes" id="UP000182200">
    <property type="component" value="Unassembled WGS sequence"/>
</dbReference>
<sequence length="1023" mass="118949">MKISPKIVLFILLCFVSSISLAQDDEFIHPELQWYTIETKHFLIHFHDGAERTAKVVAKIAEEIYEPITSIYGHKIDQKVSIIIKDYDDYSNGVTYFYDNRIEIWASALDFELRGVHNWLRDVVTHEFTHNVQMQVAMKFGRRVPAVYFQWLGYEKESRPDVLYGFPNVIVSYPFAGVNVPAWFAEGVAQFNHPDLNYDYWDTHRDMILRMQVIDNKVLSWEELTAFGKTSLGNESVYNSGFSLVEFIAKNYGVGKLEEISKSLRSPFYLTIDQAIKKSLGIDGKELYNLWRAYLSEKYEKQIKAIGEKVEGNLIARDGFGNFYPKFSPDGEKVAYISNKESDYFAPSAIYLYDLKNGKENKLVSGVTSSIAWSPDGKKIFYSKKTRKNKNWRSLYDVFVYDLESRKEKRLTYGLRANNPAVSSDGKLLAFVTYKDGTSNIGIIKLNDVLNSNEISVKMITNFNNGEQIYGLCFSPDGRKILFDYSLKNNRDIGIIDIETLEFKPVLATASDERNPTFSKDGRKIYFSSDRSGIFNIYELDTLTGEISQLTNVYGGAFMPDVIDDKMVYSTYTSDGFKIAYMEQVKRFKQPEAVDLLAYENNFMPNFHLARSNDYDDSNLPEFEVKEYKNVYTSLSFYPVFRFDNYNKHDRGIDLIKFGFYTYSTDVVGKYSLFAGALMNKKFERDLFLIFEFNDRFPLLYQIGLKPRFTVEAYNVTRVVKYPITLGLNLIPVDVVYHLTEVDLSFKWKIFLPSLDLKTGFTFSRYSAEVKSFIIPETNTLVRSSDDVYFIGRTFYFDFAFRGIQPKSNSDINPVGRKINLRLNYEFNKLNPDGTYELKDGILVPVYRKFNFWRFELNWNEYVRLPLKNHTLGFIFKYGSILGKPVDEFFNFYSGGLIGMRGYSFYSFGGNEILTLRTIYRFPVIDYFHLQILNLGFQRIYLGLFFDYGNAWNDVTRLKDFKKDVGVELRIDGTSFYVFPMKIFASVAYGFDKFDKVINKVKYSFGRDVRFYFGVVFEFDSIE</sequence>
<dbReference type="SUPFAM" id="SSF82171">
    <property type="entry name" value="DPP6 N-terminal domain-like"/>
    <property type="match status" value="1"/>
</dbReference>
<accession>A0A0N7MS52</accession>
<feature type="chain" id="PRO_5010197613" evidence="2">
    <location>
        <begin position="23"/>
        <end position="1023"/>
    </location>
</feature>
<reference evidence="4 5" key="2">
    <citation type="submission" date="2015-11" db="EMBL/GenBank/DDBJ databases">
        <authorList>
            <person name="Zhang Y."/>
            <person name="Guo Z."/>
        </authorList>
    </citation>
    <scope>NUCLEOTIDE SEQUENCE [LARGE SCALE GENOMIC DNA]</scope>
    <source>
        <strain evidence="4">JGI-4</strain>
    </source>
</reference>
<accession>A0A0P1LJJ9</accession>
<dbReference type="Gene3D" id="2.40.160.50">
    <property type="entry name" value="membrane protein fhac: a member of the omp85/tpsb transporter family"/>
    <property type="match status" value="1"/>
</dbReference>
<accession>A0A0P1P227</accession>
<dbReference type="PANTHER" id="PTHR36842">
    <property type="entry name" value="PROTEIN TOLB HOMOLOG"/>
    <property type="match status" value="1"/>
</dbReference>
<dbReference type="STRING" id="1633631.GCA_001442925_02275"/>
<accession>A0A0P1MI64</accession>
<gene>
    <name evidence="4" type="ORF">JGI4_02282</name>
    <name evidence="3" type="ORF">JGI8_00999</name>
</gene>
<dbReference type="RefSeq" id="WP_047133494.1">
    <property type="nucleotide sequence ID" value="NZ_CZVI01000011.1"/>
</dbReference>
<reference evidence="3 6" key="1">
    <citation type="submission" date="2015-11" db="EMBL/GenBank/DDBJ databases">
        <authorList>
            <person name="Varghese N."/>
        </authorList>
    </citation>
    <scope>NUCLEOTIDE SEQUENCE [LARGE SCALE GENOMIC DNA]</scope>
    <source>
        <strain evidence="3 6">JGI-8</strain>
    </source>
</reference>
<name>A0A0P1NTR2_9BACT</name>
<dbReference type="Gene3D" id="2.120.10.30">
    <property type="entry name" value="TolB, C-terminal domain"/>
    <property type="match status" value="2"/>
</dbReference>
<evidence type="ECO:0000313" key="6">
    <source>
        <dbReference type="Proteomes" id="UP000182200"/>
    </source>
</evidence>
<dbReference type="EMBL" id="CZVI01000011">
    <property type="protein sequence ID" value="CUS86475.1"/>
    <property type="molecule type" value="Genomic_DNA"/>
</dbReference>
<dbReference type="InterPro" id="IPR011659">
    <property type="entry name" value="WD40"/>
</dbReference>
<feature type="signal peptide" evidence="2">
    <location>
        <begin position="1"/>
        <end position="22"/>
    </location>
</feature>
<accession>A0A0S4NDZ4</accession>
<protein>
    <submittedName>
        <fullName evidence="4">WD40-like Beta Propeller Repeat</fullName>
    </submittedName>
</protein>
<evidence type="ECO:0000313" key="4">
    <source>
        <dbReference type="EMBL" id="CUU09128.1"/>
    </source>
</evidence>
<evidence type="ECO:0000256" key="1">
    <source>
        <dbReference type="ARBA" id="ARBA00009820"/>
    </source>
</evidence>
<comment type="similarity">
    <text evidence="1">Belongs to the TolB family.</text>
</comment>
<evidence type="ECO:0000313" key="5">
    <source>
        <dbReference type="Proteomes" id="UP000182011"/>
    </source>
</evidence>
<keyword evidence="6" id="KW-1185">Reference proteome</keyword>
<dbReference type="EMBL" id="FAOP01000013">
    <property type="protein sequence ID" value="CUU09128.1"/>
    <property type="molecule type" value="Genomic_DNA"/>
</dbReference>